<evidence type="ECO:0000256" key="1">
    <source>
        <dbReference type="ARBA" id="ARBA00004141"/>
    </source>
</evidence>
<gene>
    <name evidence="5" type="ORF">Z518_03562</name>
</gene>
<proteinExistence type="predicted"/>
<dbReference type="Proteomes" id="UP000053617">
    <property type="component" value="Unassembled WGS sequence"/>
</dbReference>
<dbReference type="AlphaFoldDB" id="A0A0D2JHU1"/>
<comment type="subcellular location">
    <subcellularLocation>
        <location evidence="1">Membrane</location>
        <topology evidence="1">Multi-pass membrane protein</topology>
    </subcellularLocation>
</comment>
<dbReference type="InterPro" id="IPR036259">
    <property type="entry name" value="MFS_trans_sf"/>
</dbReference>
<evidence type="ECO:0000256" key="2">
    <source>
        <dbReference type="ARBA" id="ARBA00022692"/>
    </source>
</evidence>
<sequence>MIHESCLWWREKTSAKRRCEGRSTTEGEIVNLQQARDATALGHTLSIRHALRFYAPAILWTFLFSTGNVMVGFDPQLTGILIAIPQFQRQYGQFFNGSYVVKAEWQSAFNLGAPLGAVPGLLLAELMDGLLIGGYTVVVPTHISEIAPAVLRGIATALINIFQVSGQLICSAVLHATRSRKDRWSYVRKCKDNEQARKALDRLTTKGIDTDTLLANIILTIQLEEAQHDEVRCVDLFKGSDRRRTIISTPKFSVARLLSLAIASNAFGLGLAS</sequence>
<dbReference type="PANTHER" id="PTHR48022:SF2">
    <property type="entry name" value="PLASTIDIC GLUCOSE TRANSPORTER 4"/>
    <property type="match status" value="1"/>
</dbReference>
<dbReference type="RefSeq" id="XP_013276041.1">
    <property type="nucleotide sequence ID" value="XM_013420587.1"/>
</dbReference>
<dbReference type="HOGENOM" id="CLU_001265_11_5_1"/>
<dbReference type="VEuPathDB" id="FungiDB:Z518_03562"/>
<name>A0A0D2JHU1_9EURO</name>
<evidence type="ECO:0000313" key="5">
    <source>
        <dbReference type="EMBL" id="KIX08905.1"/>
    </source>
</evidence>
<protein>
    <submittedName>
        <fullName evidence="5">Uncharacterized protein</fullName>
    </submittedName>
</protein>
<dbReference type="OrthoDB" id="6612291at2759"/>
<dbReference type="EMBL" id="KN847476">
    <property type="protein sequence ID" value="KIX08905.1"/>
    <property type="molecule type" value="Genomic_DNA"/>
</dbReference>
<dbReference type="STRING" id="1442369.A0A0D2JHU1"/>
<dbReference type="Pfam" id="PF00083">
    <property type="entry name" value="Sugar_tr"/>
    <property type="match status" value="1"/>
</dbReference>
<dbReference type="GeneID" id="25291633"/>
<keyword evidence="3" id="KW-1133">Transmembrane helix</keyword>
<keyword evidence="4" id="KW-0472">Membrane</keyword>
<keyword evidence="6" id="KW-1185">Reference proteome</keyword>
<organism evidence="5 6">
    <name type="scientific">Rhinocladiella mackenziei CBS 650.93</name>
    <dbReference type="NCBI Taxonomy" id="1442369"/>
    <lineage>
        <taxon>Eukaryota</taxon>
        <taxon>Fungi</taxon>
        <taxon>Dikarya</taxon>
        <taxon>Ascomycota</taxon>
        <taxon>Pezizomycotina</taxon>
        <taxon>Eurotiomycetes</taxon>
        <taxon>Chaetothyriomycetidae</taxon>
        <taxon>Chaetothyriales</taxon>
        <taxon>Herpotrichiellaceae</taxon>
        <taxon>Rhinocladiella</taxon>
    </lineage>
</organism>
<evidence type="ECO:0000256" key="4">
    <source>
        <dbReference type="ARBA" id="ARBA00023136"/>
    </source>
</evidence>
<evidence type="ECO:0000256" key="3">
    <source>
        <dbReference type="ARBA" id="ARBA00022989"/>
    </source>
</evidence>
<dbReference type="PANTHER" id="PTHR48022">
    <property type="entry name" value="PLASTIDIC GLUCOSE TRANSPORTER 4"/>
    <property type="match status" value="1"/>
</dbReference>
<dbReference type="InterPro" id="IPR050360">
    <property type="entry name" value="MFS_Sugar_Transporters"/>
</dbReference>
<dbReference type="Gene3D" id="1.20.1250.20">
    <property type="entry name" value="MFS general substrate transporter like domains"/>
    <property type="match status" value="1"/>
</dbReference>
<reference evidence="5 6" key="1">
    <citation type="submission" date="2015-01" db="EMBL/GenBank/DDBJ databases">
        <title>The Genome Sequence of Rhinocladiella mackenzie CBS 650.93.</title>
        <authorList>
            <consortium name="The Broad Institute Genomics Platform"/>
            <person name="Cuomo C."/>
            <person name="de Hoog S."/>
            <person name="Gorbushina A."/>
            <person name="Stielow B."/>
            <person name="Teixiera M."/>
            <person name="Abouelleil A."/>
            <person name="Chapman S.B."/>
            <person name="Priest M."/>
            <person name="Young S.K."/>
            <person name="Wortman J."/>
            <person name="Nusbaum C."/>
            <person name="Birren B."/>
        </authorList>
    </citation>
    <scope>NUCLEOTIDE SEQUENCE [LARGE SCALE GENOMIC DNA]</scope>
    <source>
        <strain evidence="5 6">CBS 650.93</strain>
    </source>
</reference>
<dbReference type="GO" id="GO:0016020">
    <property type="term" value="C:membrane"/>
    <property type="evidence" value="ECO:0007669"/>
    <property type="project" value="UniProtKB-SubCell"/>
</dbReference>
<dbReference type="SUPFAM" id="SSF103473">
    <property type="entry name" value="MFS general substrate transporter"/>
    <property type="match status" value="1"/>
</dbReference>
<evidence type="ECO:0000313" key="6">
    <source>
        <dbReference type="Proteomes" id="UP000053617"/>
    </source>
</evidence>
<keyword evidence="2" id="KW-0812">Transmembrane</keyword>
<dbReference type="GO" id="GO:0005351">
    <property type="term" value="F:carbohydrate:proton symporter activity"/>
    <property type="evidence" value="ECO:0007669"/>
    <property type="project" value="TreeGrafter"/>
</dbReference>
<accession>A0A0D2JHU1</accession>
<dbReference type="InterPro" id="IPR005828">
    <property type="entry name" value="MFS_sugar_transport-like"/>
</dbReference>